<dbReference type="Pfam" id="PF00583">
    <property type="entry name" value="Acetyltransf_1"/>
    <property type="match status" value="1"/>
</dbReference>
<dbReference type="AlphaFoldDB" id="A0A1U7PSX7"/>
<dbReference type="GO" id="GO:0016747">
    <property type="term" value="F:acyltransferase activity, transferring groups other than amino-acyl groups"/>
    <property type="evidence" value="ECO:0007669"/>
    <property type="project" value="InterPro"/>
</dbReference>
<evidence type="ECO:0000313" key="3">
    <source>
        <dbReference type="Proteomes" id="UP000187550"/>
    </source>
</evidence>
<proteinExistence type="predicted"/>
<sequence>MQLQVKGMEEDFAKEILGWRYEEPYDFYNNEATEEEIAELLDGSYRVLLNEGAVFGFFCTGASARIPAGEQQGVYGENVLDMGLGMSPDHTGKGLGYDFCSFIMDYISERNQGMAIRLSVAAFNKRAIRLYENLGFSVRDRFATDTAEFMTMVKEAGQIKYKG</sequence>
<gene>
    <name evidence="2" type="ORF">SAMN05428946_2608</name>
</gene>
<feature type="domain" description="N-acetyltransferase" evidence="1">
    <location>
        <begin position="3"/>
        <end position="157"/>
    </location>
</feature>
<dbReference type="OrthoDB" id="423921at2"/>
<keyword evidence="3" id="KW-1185">Reference proteome</keyword>
<evidence type="ECO:0000313" key="2">
    <source>
        <dbReference type="EMBL" id="SIT91154.1"/>
    </source>
</evidence>
<dbReference type="InterPro" id="IPR000182">
    <property type="entry name" value="GNAT_dom"/>
</dbReference>
<dbReference type="PROSITE" id="PS51186">
    <property type="entry name" value="GNAT"/>
    <property type="match status" value="1"/>
</dbReference>
<dbReference type="EMBL" id="FTPL01000004">
    <property type="protein sequence ID" value="SIT91154.1"/>
    <property type="molecule type" value="Genomic_DNA"/>
</dbReference>
<evidence type="ECO:0000259" key="1">
    <source>
        <dbReference type="PROSITE" id="PS51186"/>
    </source>
</evidence>
<accession>A0A1U7PSX7</accession>
<protein>
    <submittedName>
        <fullName evidence="2">Acetyltransferase (GNAT) family protein</fullName>
    </submittedName>
</protein>
<dbReference type="SUPFAM" id="SSF55729">
    <property type="entry name" value="Acyl-CoA N-acyltransferases (Nat)"/>
    <property type="match status" value="1"/>
</dbReference>
<name>A0A1U7PSX7_9BACI</name>
<dbReference type="InterPro" id="IPR016181">
    <property type="entry name" value="Acyl_CoA_acyltransferase"/>
</dbReference>
<dbReference type="Gene3D" id="3.40.630.30">
    <property type="match status" value="1"/>
</dbReference>
<dbReference type="STRING" id="550447.SAMN05428946_2608"/>
<reference evidence="3" key="1">
    <citation type="submission" date="2017-01" db="EMBL/GenBank/DDBJ databases">
        <authorList>
            <person name="Varghese N."/>
            <person name="Submissions S."/>
        </authorList>
    </citation>
    <scope>NUCLEOTIDE SEQUENCE [LARGE SCALE GENOMIC DNA]</scope>
    <source>
        <strain evidence="3">MNA4</strain>
    </source>
</reference>
<keyword evidence="2" id="KW-0808">Transferase</keyword>
<organism evidence="2 3">
    <name type="scientific">Edaphobacillus lindanitolerans</name>
    <dbReference type="NCBI Taxonomy" id="550447"/>
    <lineage>
        <taxon>Bacteria</taxon>
        <taxon>Bacillati</taxon>
        <taxon>Bacillota</taxon>
        <taxon>Bacilli</taxon>
        <taxon>Bacillales</taxon>
        <taxon>Bacillaceae</taxon>
        <taxon>Edaphobacillus</taxon>
    </lineage>
</organism>
<dbReference type="Proteomes" id="UP000187550">
    <property type="component" value="Unassembled WGS sequence"/>
</dbReference>